<dbReference type="SUPFAM" id="SSF161098">
    <property type="entry name" value="MetI-like"/>
    <property type="match status" value="1"/>
</dbReference>
<dbReference type="Proteomes" id="UP000183995">
    <property type="component" value="Unassembled WGS sequence"/>
</dbReference>
<evidence type="ECO:0000256" key="3">
    <source>
        <dbReference type="ARBA" id="ARBA00022475"/>
    </source>
</evidence>
<dbReference type="Pfam" id="PF12911">
    <property type="entry name" value="OppC_N"/>
    <property type="match status" value="1"/>
</dbReference>
<feature type="transmembrane region" description="Helical" evidence="7">
    <location>
        <begin position="30"/>
        <end position="63"/>
    </location>
</feature>
<dbReference type="PANTHER" id="PTHR43386:SF26">
    <property type="entry name" value="ABC TRANSPORTER PERMEASE PROTEIN"/>
    <property type="match status" value="1"/>
</dbReference>
<comment type="subcellular location">
    <subcellularLocation>
        <location evidence="1 7">Cell membrane</location>
        <topology evidence="1 7">Multi-pass membrane protein</topology>
    </subcellularLocation>
</comment>
<dbReference type="PANTHER" id="PTHR43386">
    <property type="entry name" value="OLIGOPEPTIDE TRANSPORT SYSTEM PERMEASE PROTEIN APPC"/>
    <property type="match status" value="1"/>
</dbReference>
<dbReference type="OrthoDB" id="9783218at2"/>
<feature type="transmembrane region" description="Helical" evidence="7">
    <location>
        <begin position="151"/>
        <end position="177"/>
    </location>
</feature>
<feature type="transmembrane region" description="Helical" evidence="7">
    <location>
        <begin position="223"/>
        <end position="244"/>
    </location>
</feature>
<dbReference type="InterPro" id="IPR000515">
    <property type="entry name" value="MetI-like"/>
</dbReference>
<dbReference type="STRING" id="1123282.SAMN02745823_02753"/>
<name>A0A1M5YRM5_9FIRM</name>
<dbReference type="Pfam" id="PF00528">
    <property type="entry name" value="BPD_transp_1"/>
    <property type="match status" value="1"/>
</dbReference>
<reference evidence="9 10" key="1">
    <citation type="submission" date="2016-11" db="EMBL/GenBank/DDBJ databases">
        <authorList>
            <person name="Jaros S."/>
            <person name="Januszkiewicz K."/>
            <person name="Wedrychowicz H."/>
        </authorList>
    </citation>
    <scope>NUCLEOTIDE SEQUENCE [LARGE SCALE GENOMIC DNA]</scope>
    <source>
        <strain evidence="9 10">DSM 10068</strain>
    </source>
</reference>
<dbReference type="PROSITE" id="PS50928">
    <property type="entry name" value="ABC_TM1"/>
    <property type="match status" value="1"/>
</dbReference>
<keyword evidence="2 7" id="KW-0813">Transport</keyword>
<organism evidence="9 10">
    <name type="scientific">Sporobacter termitidis DSM 10068</name>
    <dbReference type="NCBI Taxonomy" id="1123282"/>
    <lineage>
        <taxon>Bacteria</taxon>
        <taxon>Bacillati</taxon>
        <taxon>Bacillota</taxon>
        <taxon>Clostridia</taxon>
        <taxon>Eubacteriales</taxon>
        <taxon>Oscillospiraceae</taxon>
        <taxon>Sporobacter</taxon>
    </lineage>
</organism>
<dbReference type="GO" id="GO:0055085">
    <property type="term" value="P:transmembrane transport"/>
    <property type="evidence" value="ECO:0007669"/>
    <property type="project" value="InterPro"/>
</dbReference>
<evidence type="ECO:0000313" key="9">
    <source>
        <dbReference type="EMBL" id="SHI14514.1"/>
    </source>
</evidence>
<evidence type="ECO:0000259" key="8">
    <source>
        <dbReference type="PROSITE" id="PS50928"/>
    </source>
</evidence>
<dbReference type="GO" id="GO:0005886">
    <property type="term" value="C:plasma membrane"/>
    <property type="evidence" value="ECO:0007669"/>
    <property type="project" value="UniProtKB-SubCell"/>
</dbReference>
<evidence type="ECO:0000256" key="6">
    <source>
        <dbReference type="ARBA" id="ARBA00023136"/>
    </source>
</evidence>
<gene>
    <name evidence="9" type="ORF">SAMN02745823_02753</name>
</gene>
<evidence type="ECO:0000256" key="1">
    <source>
        <dbReference type="ARBA" id="ARBA00004651"/>
    </source>
</evidence>
<evidence type="ECO:0000256" key="2">
    <source>
        <dbReference type="ARBA" id="ARBA00022448"/>
    </source>
</evidence>
<keyword evidence="5 7" id="KW-1133">Transmembrane helix</keyword>
<sequence>MDNEIREISCITDEETRLKAKKRRKQNIRYFFTVLFGRGILAKISFVLVCIFILVAVFCPLLTSYTPFQQELSNALKGASPQHLLGTDNLGRDLFTRIVYGARFSLSIGLLSSVWALVIGVALGLAAGYFGGIFGGLVMRLMDAQLSIPPLILALCLAAVFGGAVFSISLIIGISAVPGYVRVIYGQVLSLREYDYVEAARLIGQGNFKILFKHLLPNCFPTIIVMFTMGVGTAIMIESGLAYLGIGIKAPTPSWGVMIFEGYKYIFSSPHLALWPGIMLMLLIISLSVVGDGLRDALDPKLRGKL</sequence>
<keyword evidence="4 7" id="KW-0812">Transmembrane</keyword>
<comment type="similarity">
    <text evidence="7">Belongs to the binding-protein-dependent transport system permease family.</text>
</comment>
<proteinExistence type="inferred from homology"/>
<accession>A0A1M5YRM5</accession>
<feature type="transmembrane region" description="Helical" evidence="7">
    <location>
        <begin position="114"/>
        <end position="139"/>
    </location>
</feature>
<dbReference type="InterPro" id="IPR025966">
    <property type="entry name" value="OppC_N"/>
</dbReference>
<dbReference type="CDD" id="cd06261">
    <property type="entry name" value="TM_PBP2"/>
    <property type="match status" value="1"/>
</dbReference>
<dbReference type="EMBL" id="FQXV01000010">
    <property type="protein sequence ID" value="SHI14514.1"/>
    <property type="molecule type" value="Genomic_DNA"/>
</dbReference>
<evidence type="ECO:0000256" key="7">
    <source>
        <dbReference type="RuleBase" id="RU363032"/>
    </source>
</evidence>
<dbReference type="Gene3D" id="1.10.3720.10">
    <property type="entry name" value="MetI-like"/>
    <property type="match status" value="1"/>
</dbReference>
<feature type="domain" description="ABC transmembrane type-1" evidence="8">
    <location>
        <begin position="102"/>
        <end position="291"/>
    </location>
</feature>
<keyword evidence="3" id="KW-1003">Cell membrane</keyword>
<keyword evidence="6 7" id="KW-0472">Membrane</keyword>
<protein>
    <submittedName>
        <fullName evidence="9">Peptide/nickel transport system permease protein</fullName>
    </submittedName>
</protein>
<dbReference type="RefSeq" id="WP_084726494.1">
    <property type="nucleotide sequence ID" value="NZ_FQXV01000010.1"/>
</dbReference>
<evidence type="ECO:0000256" key="5">
    <source>
        <dbReference type="ARBA" id="ARBA00022989"/>
    </source>
</evidence>
<dbReference type="InterPro" id="IPR035906">
    <property type="entry name" value="MetI-like_sf"/>
</dbReference>
<feature type="transmembrane region" description="Helical" evidence="7">
    <location>
        <begin position="265"/>
        <end position="290"/>
    </location>
</feature>
<evidence type="ECO:0000256" key="4">
    <source>
        <dbReference type="ARBA" id="ARBA00022692"/>
    </source>
</evidence>
<dbReference type="AlphaFoldDB" id="A0A1M5YRM5"/>
<keyword evidence="10" id="KW-1185">Reference proteome</keyword>
<dbReference type="InterPro" id="IPR050366">
    <property type="entry name" value="BP-dependent_transpt_permease"/>
</dbReference>
<evidence type="ECO:0000313" key="10">
    <source>
        <dbReference type="Proteomes" id="UP000183995"/>
    </source>
</evidence>